<keyword evidence="1" id="KW-0812">Transmembrane</keyword>
<comment type="caution">
    <text evidence="3">The sequence shown here is derived from an EMBL/GenBank/DDBJ whole genome shotgun (WGS) entry which is preliminary data.</text>
</comment>
<feature type="domain" description="Serine aminopeptidase S33" evidence="2">
    <location>
        <begin position="68"/>
        <end position="177"/>
    </location>
</feature>
<organism evidence="3 4">
    <name type="scientific">Polaribacter sejongensis</name>
    <dbReference type="NCBI Taxonomy" id="985043"/>
    <lineage>
        <taxon>Bacteria</taxon>
        <taxon>Pseudomonadati</taxon>
        <taxon>Bacteroidota</taxon>
        <taxon>Flavobacteriia</taxon>
        <taxon>Flavobacteriales</taxon>
        <taxon>Flavobacteriaceae</taxon>
    </lineage>
</organism>
<dbReference type="InterPro" id="IPR029058">
    <property type="entry name" value="AB_hydrolase_fold"/>
</dbReference>
<dbReference type="EMBL" id="JAUFQH010000018">
    <property type="protein sequence ID" value="MDN3621154.1"/>
    <property type="molecule type" value="Genomic_DNA"/>
</dbReference>
<keyword evidence="1" id="KW-0472">Membrane</keyword>
<evidence type="ECO:0000313" key="4">
    <source>
        <dbReference type="Proteomes" id="UP001228636"/>
    </source>
</evidence>
<dbReference type="PANTHER" id="PTHR12277">
    <property type="entry name" value="ALPHA/BETA HYDROLASE DOMAIN-CONTAINING PROTEIN"/>
    <property type="match status" value="1"/>
</dbReference>
<dbReference type="Pfam" id="PF12146">
    <property type="entry name" value="Hydrolase_4"/>
    <property type="match status" value="1"/>
</dbReference>
<gene>
    <name evidence="3" type="ORF">QWY81_16940</name>
</gene>
<keyword evidence="1" id="KW-1133">Transmembrane helix</keyword>
<feature type="transmembrane region" description="Helical" evidence="1">
    <location>
        <begin position="6"/>
        <end position="22"/>
    </location>
</feature>
<dbReference type="InterPro" id="IPR022742">
    <property type="entry name" value="Hydrolase_4"/>
</dbReference>
<accession>A0AAJ1QZD7</accession>
<dbReference type="SUPFAM" id="SSF53474">
    <property type="entry name" value="alpha/beta-Hydrolases"/>
    <property type="match status" value="1"/>
</dbReference>
<evidence type="ECO:0000259" key="2">
    <source>
        <dbReference type="Pfam" id="PF12146"/>
    </source>
</evidence>
<dbReference type="RefSeq" id="WP_261972459.1">
    <property type="nucleotide sequence ID" value="NZ_CP103460.1"/>
</dbReference>
<protein>
    <submittedName>
        <fullName evidence="3">Alpha/beta hydrolase</fullName>
    </submittedName>
</protein>
<evidence type="ECO:0000256" key="1">
    <source>
        <dbReference type="SAM" id="Phobius"/>
    </source>
</evidence>
<dbReference type="GO" id="GO:0016787">
    <property type="term" value="F:hydrolase activity"/>
    <property type="evidence" value="ECO:0007669"/>
    <property type="project" value="UniProtKB-KW"/>
</dbReference>
<dbReference type="Gene3D" id="3.40.50.1820">
    <property type="entry name" value="alpha/beta hydrolase"/>
    <property type="match status" value="1"/>
</dbReference>
<dbReference type="Proteomes" id="UP001228636">
    <property type="component" value="Unassembled WGS sequence"/>
</dbReference>
<keyword evidence="3" id="KW-0378">Hydrolase</keyword>
<reference evidence="3 4" key="1">
    <citation type="journal article" date="2014" name="Int. J. Syst. Evol. Microbiol.">
        <title>Complete genome sequence of Corynebacterium casei LMG S-19264T (=DSM 44701T), isolated from a smear-ripened cheese.</title>
        <authorList>
            <consortium name="US DOE Joint Genome Institute (JGI-PGF)"/>
            <person name="Walter F."/>
            <person name="Albersmeier A."/>
            <person name="Kalinowski J."/>
            <person name="Ruckert C."/>
        </authorList>
    </citation>
    <scope>NUCLEOTIDE SEQUENCE [LARGE SCALE GENOMIC DNA]</scope>
    <source>
        <strain evidence="3 4">CECT 8670</strain>
    </source>
</reference>
<dbReference type="PANTHER" id="PTHR12277:SF81">
    <property type="entry name" value="PROTEIN ABHD13"/>
    <property type="match status" value="1"/>
</dbReference>
<dbReference type="AlphaFoldDB" id="A0AAJ1QZD7"/>
<sequence>MIYLVYSLLLIIGIVFIGLYLFQEKFIFLNGNKLDKNYQYNFTNKFEDVFVKTDGNNVVNALHFQLPNPKGVVLFCHGNKGNLTKWGDRVAYFLEYNYEVFVFDYRNYGKSIGAFNELAMYNDGLFVYNHLKKNFKEENIVVYGFSLGGTFATKIASVNNPKELVLEAPFYNFKKAATYKFKSVPTFLLKYQFRSDKDISKVRCPITLFHGNKDTTTSYKQSKRLLVLNTSTKNKYIEIDGGTHHNIREFAIYKENLKEILER</sequence>
<evidence type="ECO:0000313" key="3">
    <source>
        <dbReference type="EMBL" id="MDN3621154.1"/>
    </source>
</evidence>
<name>A0AAJ1QZD7_9FLAO</name>
<proteinExistence type="predicted"/>